<dbReference type="Gene3D" id="1.25.40.390">
    <property type="match status" value="1"/>
</dbReference>
<dbReference type="Pfam" id="PF07980">
    <property type="entry name" value="SusD_RagB"/>
    <property type="match status" value="1"/>
</dbReference>
<dbReference type="RefSeq" id="WP_116184075.1">
    <property type="nucleotide sequence ID" value="NZ_QTJX01000002.1"/>
</dbReference>
<evidence type="ECO:0000256" key="5">
    <source>
        <dbReference type="ARBA" id="ARBA00023237"/>
    </source>
</evidence>
<sequence length="537" mass="58892">MKRNQVKLYAITLLSAVGLVSCTDLEIEETDSFISSDFDGLENPSSSVDQLFNNANGNLGDQANTYALREVTTDALLIPTRGADWGDNGRWRKLHQHEWGLEETDIITPFDQWNANQLLASQILDTRSNASTDDLGQAHFMRAYSMWTILDLYGQVPFRDTQLPSISIPEVLTGAAAVDFIIADLDAAIQELPTVAAGNGGQLNRACKASARFLKAKVLLNRHIYDTQLTGGGGTPNGADMASVISLVDEIAADGFALQAGYFDLFRNTDDNETIWWAETGVGNRIWNGLHYNLTTPEQAGGWNGFSTLAEFYDLFEGDPNSNHPGSGQEERRGFVPLEGEPAGADGTVDNNNDGIADGSNIGFGFLMGQQYGPDGSIIEDRQGNPLFFSREFVDGDGNANLINNDEKTGIRVLKYTPRYGGFTNHSVQFRYSDAHLMKAEAQMRSGGDPTALVNELRAVRGATPLGTVGEAELLDERARELFIEGWRRNDMIRFGQYLRGWEFKGGTETGNDTRLLFPIPLPQVLANPNLVQNPGY</sequence>
<reference evidence="8 9" key="1">
    <citation type="submission" date="2018-08" db="EMBL/GenBank/DDBJ databases">
        <title>Muricauda nanhaiensis sp. nov., isolated from seawater of the South China Sea.</title>
        <authorList>
            <person name="Dang Y."/>
        </authorList>
    </citation>
    <scope>NUCLEOTIDE SEQUENCE [LARGE SCALE GENOMIC DNA]</scope>
    <source>
        <strain evidence="8 9">SM1704</strain>
    </source>
</reference>
<comment type="caution">
    <text evidence="8">The sequence shown here is derived from an EMBL/GenBank/DDBJ whole genome shotgun (WGS) entry which is preliminary data.</text>
</comment>
<evidence type="ECO:0000313" key="9">
    <source>
        <dbReference type="Proteomes" id="UP000261828"/>
    </source>
</evidence>
<gene>
    <name evidence="8" type="ORF">DX873_08725</name>
</gene>
<proteinExistence type="inferred from homology"/>
<evidence type="ECO:0000256" key="4">
    <source>
        <dbReference type="ARBA" id="ARBA00023136"/>
    </source>
</evidence>
<dbReference type="OrthoDB" id="5694214at2"/>
<dbReference type="Proteomes" id="UP000261828">
    <property type="component" value="Unassembled WGS sequence"/>
</dbReference>
<dbReference type="GO" id="GO:0009279">
    <property type="term" value="C:cell outer membrane"/>
    <property type="evidence" value="ECO:0007669"/>
    <property type="project" value="UniProtKB-SubCell"/>
</dbReference>
<dbReference type="EMBL" id="QTJX01000002">
    <property type="protein sequence ID" value="RDY59460.1"/>
    <property type="molecule type" value="Genomic_DNA"/>
</dbReference>
<organism evidence="8 9">
    <name type="scientific">Flagellimonas nanhaiensis</name>
    <dbReference type="NCBI Taxonomy" id="2292706"/>
    <lineage>
        <taxon>Bacteria</taxon>
        <taxon>Pseudomonadati</taxon>
        <taxon>Bacteroidota</taxon>
        <taxon>Flavobacteriia</taxon>
        <taxon>Flavobacteriales</taxon>
        <taxon>Flavobacteriaceae</taxon>
        <taxon>Flagellimonas</taxon>
    </lineage>
</organism>
<dbReference type="SUPFAM" id="SSF48452">
    <property type="entry name" value="TPR-like"/>
    <property type="match status" value="1"/>
</dbReference>
<protein>
    <submittedName>
        <fullName evidence="8">RagB/SusD family nutrient uptake outer membrane protein</fullName>
    </submittedName>
</protein>
<dbReference type="InterPro" id="IPR012944">
    <property type="entry name" value="SusD_RagB_dom"/>
</dbReference>
<evidence type="ECO:0000256" key="6">
    <source>
        <dbReference type="SAM" id="MobiDB-lite"/>
    </source>
</evidence>
<name>A0A371JPL6_9FLAO</name>
<evidence type="ECO:0000259" key="7">
    <source>
        <dbReference type="Pfam" id="PF07980"/>
    </source>
</evidence>
<dbReference type="InterPro" id="IPR011990">
    <property type="entry name" value="TPR-like_helical_dom_sf"/>
</dbReference>
<comment type="similarity">
    <text evidence="2">Belongs to the SusD family.</text>
</comment>
<comment type="subcellular location">
    <subcellularLocation>
        <location evidence="1">Cell outer membrane</location>
    </subcellularLocation>
</comment>
<keyword evidence="5" id="KW-0998">Cell outer membrane</keyword>
<keyword evidence="9" id="KW-1185">Reference proteome</keyword>
<keyword evidence="3" id="KW-0732">Signal</keyword>
<keyword evidence="4" id="KW-0472">Membrane</keyword>
<accession>A0A371JPL6</accession>
<evidence type="ECO:0000256" key="1">
    <source>
        <dbReference type="ARBA" id="ARBA00004442"/>
    </source>
</evidence>
<evidence type="ECO:0000256" key="2">
    <source>
        <dbReference type="ARBA" id="ARBA00006275"/>
    </source>
</evidence>
<evidence type="ECO:0000313" key="8">
    <source>
        <dbReference type="EMBL" id="RDY59460.1"/>
    </source>
</evidence>
<feature type="region of interest" description="Disordered" evidence="6">
    <location>
        <begin position="318"/>
        <end position="351"/>
    </location>
</feature>
<feature type="domain" description="RagB/SusD" evidence="7">
    <location>
        <begin position="272"/>
        <end position="537"/>
    </location>
</feature>
<dbReference type="PROSITE" id="PS51257">
    <property type="entry name" value="PROKAR_LIPOPROTEIN"/>
    <property type="match status" value="1"/>
</dbReference>
<dbReference type="AlphaFoldDB" id="A0A371JPL6"/>
<evidence type="ECO:0000256" key="3">
    <source>
        <dbReference type="ARBA" id="ARBA00022729"/>
    </source>
</evidence>